<dbReference type="AlphaFoldDB" id="A0A0W8G899"/>
<dbReference type="InterPro" id="IPR001633">
    <property type="entry name" value="EAL_dom"/>
</dbReference>
<organism evidence="2">
    <name type="scientific">hydrocarbon metagenome</name>
    <dbReference type="NCBI Taxonomy" id="938273"/>
    <lineage>
        <taxon>unclassified sequences</taxon>
        <taxon>metagenomes</taxon>
        <taxon>ecological metagenomes</taxon>
    </lineage>
</organism>
<accession>A0A0W8G899</accession>
<dbReference type="Gene3D" id="1.10.3210.10">
    <property type="entry name" value="Hypothetical protein af1432"/>
    <property type="match status" value="1"/>
</dbReference>
<name>A0A0W8G899_9ZZZZ</name>
<dbReference type="PIRSF" id="PIRSF003180">
    <property type="entry name" value="DiGMPpdiest_YuxH"/>
    <property type="match status" value="1"/>
</dbReference>
<dbReference type="PANTHER" id="PTHR33525:SF4">
    <property type="entry name" value="CYCLIC DI-GMP PHOSPHODIESTERASE CDGJ"/>
    <property type="match status" value="1"/>
</dbReference>
<comment type="caution">
    <text evidence="2">The sequence shown here is derived from an EMBL/GenBank/DDBJ whole genome shotgun (WGS) entry which is preliminary data.</text>
</comment>
<protein>
    <submittedName>
        <fullName evidence="2">Putative signal transduction protein</fullName>
    </submittedName>
</protein>
<reference evidence="2" key="1">
    <citation type="journal article" date="2015" name="Proc. Natl. Acad. Sci. U.S.A.">
        <title>Networks of energetic and metabolic interactions define dynamics in microbial communities.</title>
        <authorList>
            <person name="Embree M."/>
            <person name="Liu J.K."/>
            <person name="Al-Bassam M.M."/>
            <person name="Zengler K."/>
        </authorList>
    </citation>
    <scope>NUCLEOTIDE SEQUENCE</scope>
</reference>
<proteinExistence type="predicted"/>
<dbReference type="PROSITE" id="PS51833">
    <property type="entry name" value="HDOD"/>
    <property type="match status" value="1"/>
</dbReference>
<dbReference type="SMART" id="SM00052">
    <property type="entry name" value="EAL"/>
    <property type="match status" value="1"/>
</dbReference>
<dbReference type="InterPro" id="IPR052340">
    <property type="entry name" value="RNase_Y/CdgJ"/>
</dbReference>
<feature type="domain" description="HDOD" evidence="1">
    <location>
        <begin position="211"/>
        <end position="400"/>
    </location>
</feature>
<evidence type="ECO:0000259" key="1">
    <source>
        <dbReference type="PROSITE" id="PS51833"/>
    </source>
</evidence>
<dbReference type="EMBL" id="LNQE01000092">
    <property type="protein sequence ID" value="KUG29381.1"/>
    <property type="molecule type" value="Genomic_DNA"/>
</dbReference>
<dbReference type="InterPro" id="IPR014408">
    <property type="entry name" value="dGMP_Pdiesterase_EAL/HD-GYP"/>
</dbReference>
<dbReference type="InterPro" id="IPR013976">
    <property type="entry name" value="HDOD"/>
</dbReference>
<dbReference type="SUPFAM" id="SSF141868">
    <property type="entry name" value="EAL domain-like"/>
    <property type="match status" value="1"/>
</dbReference>
<dbReference type="InterPro" id="IPR035919">
    <property type="entry name" value="EAL_sf"/>
</dbReference>
<dbReference type="Pfam" id="PF08668">
    <property type="entry name" value="HDOD"/>
    <property type="match status" value="1"/>
</dbReference>
<dbReference type="PANTHER" id="PTHR33525">
    <property type="match status" value="1"/>
</dbReference>
<sequence>MNTPKQPPERRFFEPVFVARQPILDRESRVYGFELLFRQAVSAMAAQVADADTATARVIIDGFPLVAETMLGPRKCFINFPEGLLLKQIPLALPREMCVVEILEDVRPRPEVLDACRDIKHAGYLLAVDDFVGQPELVPFVEMADIVKVDVLGLTPGQVREIAGPLLGRQTALLAEKVEDGEAYRACLDAGFTYFQGYHFSRPEVVCGRKPPVGVVSKVRLLRELAVPDPEPERIAAILSSDAGLSFRLLKYLNSAAFFRMDKVASLSQAMLVMGQNPLRKWLMAVLLTEMAHTPIGREVSFQSLSRARFLELLAQGRARLAFRPDSLFMLGLFSRMDALLGQSMAEVAAQLPLEEDILAALRGEPGQAGKLLELAGDIEGGRFEKALDVLSRTGVAAADAAKIHAEATLWARDVLG</sequence>
<dbReference type="Gene3D" id="3.20.20.450">
    <property type="entry name" value="EAL domain"/>
    <property type="match status" value="1"/>
</dbReference>
<dbReference type="SUPFAM" id="SSF109604">
    <property type="entry name" value="HD-domain/PDEase-like"/>
    <property type="match status" value="1"/>
</dbReference>
<gene>
    <name evidence="2" type="ORF">ASZ90_000724</name>
</gene>
<evidence type="ECO:0000313" key="2">
    <source>
        <dbReference type="EMBL" id="KUG29381.1"/>
    </source>
</evidence>